<sequence>MRKMKKRNLVTLLLLTIIGLAAHARPIGKTVYFYGAIKNDLHQLLKQEGYMVKLYKTPEAAVKAASSGASVFIIAKDYPKMDPVNRITENLLNVAKRKKLKLYIEYPSSFPGLTIPSGPIETRYERGVITRDVFGGKLGRMSILGIHNCHILPVEASNPLVVLARVVGVDRAEYGLDSTKTYPLLFEKGDALVSMTGLSNFQTGRYGPNESIKEVWTYILSRIANKSVQLKNWPQDVRPMYSKTESLPEKARLNSIKKGIEWFYNGKFLLHPSWEADWLKYGSLSTPVGPPISQEKFSGDGSLGILEGHTSKINYNGTHEYRYWMRADVQGESAMALAAAGSLLKNRHYNEVSANLINYLFKTSNMRAGPKNDPQSPAYGLIGWATTNSGSFYGDDNARAILGIIGAASYLNSGKWDKELAEAIMGNFRTTGKQGFRGERLEQPDIIKNGWEYYHNRDLVYLLPHFESWMWACYLWLYDKTKHEPLLARTKEAIKITMNAYPEKWLWGSSMQMQRARMILPLAWLVRVEDTEEHRQWLDKMITETLKYQDESGAIREEIGAGKGFFKELKSNSDYGTDEGSLIFRNDEKISCMLYTCNFALFGLNEAAEATGNKKYKEATDKLSDFMTRIQIQSAKHKDLDGAWFRAFDYGKWDYWASNSDAGWGAWSTLTGWTQSWIVTSQVQIEQKKSFWEVTKGSAIATPGKSVIRSMMSKAD</sequence>
<gene>
    <name evidence="2" type="ORF">ACFSJU_11610</name>
</gene>
<name>A0ABW4ZMI7_9SPHI</name>
<dbReference type="SUPFAM" id="SSF48208">
    <property type="entry name" value="Six-hairpin glycosidases"/>
    <property type="match status" value="1"/>
</dbReference>
<protein>
    <submittedName>
        <fullName evidence="2">Uncharacterized protein</fullName>
    </submittedName>
</protein>
<dbReference type="EMBL" id="JBHUHZ010000001">
    <property type="protein sequence ID" value="MFD2163041.1"/>
    <property type="molecule type" value="Genomic_DNA"/>
</dbReference>
<dbReference type="RefSeq" id="WP_255902420.1">
    <property type="nucleotide sequence ID" value="NZ_JAFMZO010000003.1"/>
</dbReference>
<keyword evidence="1" id="KW-0732">Signal</keyword>
<evidence type="ECO:0000313" key="2">
    <source>
        <dbReference type="EMBL" id="MFD2163041.1"/>
    </source>
</evidence>
<feature type="chain" id="PRO_5045694124" evidence="1">
    <location>
        <begin position="25"/>
        <end position="716"/>
    </location>
</feature>
<accession>A0ABW4ZMI7</accession>
<dbReference type="InterPro" id="IPR008928">
    <property type="entry name" value="6-hairpin_glycosidase_sf"/>
</dbReference>
<evidence type="ECO:0000313" key="3">
    <source>
        <dbReference type="Proteomes" id="UP001597387"/>
    </source>
</evidence>
<keyword evidence="3" id="KW-1185">Reference proteome</keyword>
<organism evidence="2 3">
    <name type="scientific">Paradesertivirga mongoliensis</name>
    <dbReference type="NCBI Taxonomy" id="2100740"/>
    <lineage>
        <taxon>Bacteria</taxon>
        <taxon>Pseudomonadati</taxon>
        <taxon>Bacteroidota</taxon>
        <taxon>Sphingobacteriia</taxon>
        <taxon>Sphingobacteriales</taxon>
        <taxon>Sphingobacteriaceae</taxon>
        <taxon>Paradesertivirga</taxon>
    </lineage>
</organism>
<proteinExistence type="predicted"/>
<comment type="caution">
    <text evidence="2">The sequence shown here is derived from an EMBL/GenBank/DDBJ whole genome shotgun (WGS) entry which is preliminary data.</text>
</comment>
<dbReference type="Proteomes" id="UP001597387">
    <property type="component" value="Unassembled WGS sequence"/>
</dbReference>
<evidence type="ECO:0000256" key="1">
    <source>
        <dbReference type="SAM" id="SignalP"/>
    </source>
</evidence>
<reference evidence="3" key="1">
    <citation type="journal article" date="2019" name="Int. J. Syst. Evol. Microbiol.">
        <title>The Global Catalogue of Microorganisms (GCM) 10K type strain sequencing project: providing services to taxonomists for standard genome sequencing and annotation.</title>
        <authorList>
            <consortium name="The Broad Institute Genomics Platform"/>
            <consortium name="The Broad Institute Genome Sequencing Center for Infectious Disease"/>
            <person name="Wu L."/>
            <person name="Ma J."/>
        </authorList>
    </citation>
    <scope>NUCLEOTIDE SEQUENCE [LARGE SCALE GENOMIC DNA]</scope>
    <source>
        <strain evidence="3">KCTC 42217</strain>
    </source>
</reference>
<feature type="signal peptide" evidence="1">
    <location>
        <begin position="1"/>
        <end position="24"/>
    </location>
</feature>